<dbReference type="GO" id="GO:0005886">
    <property type="term" value="C:plasma membrane"/>
    <property type="evidence" value="ECO:0007669"/>
    <property type="project" value="TreeGrafter"/>
</dbReference>
<keyword evidence="7" id="KW-0862">Zinc</keyword>
<keyword evidence="4" id="KW-0808">Transferase</keyword>
<evidence type="ECO:0000256" key="2">
    <source>
        <dbReference type="ARBA" id="ARBA00010938"/>
    </source>
</evidence>
<protein>
    <recommendedName>
        <fullName evidence="3">RING-type E3 ubiquitin transferase</fullName>
        <ecNumber evidence="3">2.3.2.27</ecNumber>
    </recommendedName>
</protein>
<dbReference type="Proteomes" id="UP001652680">
    <property type="component" value="Unassembled WGS sequence"/>
</dbReference>
<dbReference type="EC" id="2.3.2.27" evidence="3"/>
<evidence type="ECO:0000256" key="8">
    <source>
        <dbReference type="PROSITE-ProRule" id="PRU00228"/>
    </source>
</evidence>
<name>A0A6P4ESW3_DRORH</name>
<dbReference type="GO" id="GO:0010646">
    <property type="term" value="P:regulation of cell communication"/>
    <property type="evidence" value="ECO:0007669"/>
    <property type="project" value="UniProtKB-ARBA"/>
</dbReference>
<feature type="domain" description="ZZ-type" evidence="9">
    <location>
        <begin position="4"/>
        <end position="60"/>
    </location>
</feature>
<reference evidence="12" key="2">
    <citation type="submission" date="2025-04" db="UniProtKB">
        <authorList>
            <consortium name="RefSeq"/>
        </authorList>
    </citation>
    <scope>IDENTIFICATION</scope>
</reference>
<dbReference type="PROSITE" id="PS01357">
    <property type="entry name" value="ZF_ZZ_1"/>
    <property type="match status" value="1"/>
</dbReference>
<dbReference type="GO" id="GO:0099536">
    <property type="term" value="P:synaptic signaling"/>
    <property type="evidence" value="ECO:0007669"/>
    <property type="project" value="TreeGrafter"/>
</dbReference>
<evidence type="ECO:0000313" key="12">
    <source>
        <dbReference type="RefSeq" id="XP_016981212.1"/>
    </source>
</evidence>
<proteinExistence type="inferred from homology"/>
<dbReference type="InterPro" id="IPR050774">
    <property type="entry name" value="KCMF1/Dystrophin"/>
</dbReference>
<dbReference type="SMART" id="SM00291">
    <property type="entry name" value="ZnF_ZZ"/>
    <property type="match status" value="1"/>
</dbReference>
<dbReference type="GO" id="GO:0045202">
    <property type="term" value="C:synapse"/>
    <property type="evidence" value="ECO:0007669"/>
    <property type="project" value="GOC"/>
</dbReference>
<comment type="catalytic activity">
    <reaction evidence="1">
        <text>S-ubiquitinyl-[E2 ubiquitin-conjugating enzyme]-L-cysteine + [acceptor protein]-L-lysine = [E2 ubiquitin-conjugating enzyme]-L-cysteine + N(6)-ubiquitinyl-[acceptor protein]-L-lysine.</text>
        <dbReference type="EC" id="2.3.2.27"/>
    </reaction>
</comment>
<dbReference type="AlphaFoldDB" id="A0A6P4ESW3"/>
<evidence type="ECO:0000256" key="6">
    <source>
        <dbReference type="ARBA" id="ARBA00022771"/>
    </source>
</evidence>
<evidence type="ECO:0000256" key="5">
    <source>
        <dbReference type="ARBA" id="ARBA00022723"/>
    </source>
</evidence>
<dbReference type="PROSITE" id="PS50135">
    <property type="entry name" value="ZF_ZZ_2"/>
    <property type="match status" value="1"/>
</dbReference>
<keyword evidence="6 8" id="KW-0863">Zinc-finger</keyword>
<reference evidence="10" key="3">
    <citation type="submission" date="2025-05" db="UniProtKB">
        <authorList>
            <consortium name="EnsemblMetazoa"/>
        </authorList>
    </citation>
    <scope>IDENTIFICATION</scope>
</reference>
<dbReference type="Pfam" id="PF00569">
    <property type="entry name" value="ZZ"/>
    <property type="match status" value="1"/>
</dbReference>
<dbReference type="OrthoDB" id="7873042at2759"/>
<evidence type="ECO:0000313" key="10">
    <source>
        <dbReference type="EnsemblMetazoa" id="XP_016981212.1"/>
    </source>
</evidence>
<dbReference type="GO" id="GO:0023051">
    <property type="term" value="P:regulation of signaling"/>
    <property type="evidence" value="ECO:0007669"/>
    <property type="project" value="UniProtKB-ARBA"/>
</dbReference>
<dbReference type="Gene3D" id="3.30.60.90">
    <property type="match status" value="1"/>
</dbReference>
<evidence type="ECO:0000256" key="7">
    <source>
        <dbReference type="ARBA" id="ARBA00022833"/>
    </source>
</evidence>
<dbReference type="CDD" id="cd02338">
    <property type="entry name" value="ZZ_PCMF_like"/>
    <property type="match status" value="1"/>
</dbReference>
<dbReference type="PANTHER" id="PTHR12268">
    <property type="entry name" value="E3 UBIQUITIN-PROTEIN LIGASE KCMF1"/>
    <property type="match status" value="1"/>
</dbReference>
<dbReference type="GO" id="GO:0061630">
    <property type="term" value="F:ubiquitin protein ligase activity"/>
    <property type="evidence" value="ECO:0007669"/>
    <property type="project" value="UniProtKB-EC"/>
</dbReference>
<dbReference type="EnsemblMetazoa" id="XM_017125723.1">
    <property type="protein sequence ID" value="XP_016981212.1"/>
    <property type="gene ID" value="LOC108046149"/>
</dbReference>
<keyword evidence="5" id="KW-0479">Metal-binding</keyword>
<gene>
    <name evidence="12" type="primary">LOC108046149</name>
    <name evidence="10" type="synonym">108046149</name>
</gene>
<comment type="similarity">
    <text evidence="2">Belongs to the KCMF1 family.</text>
</comment>
<dbReference type="InterPro" id="IPR000433">
    <property type="entry name" value="Znf_ZZ"/>
</dbReference>
<evidence type="ECO:0000256" key="4">
    <source>
        <dbReference type="ARBA" id="ARBA00022679"/>
    </source>
</evidence>
<dbReference type="InterPro" id="IPR008598">
    <property type="entry name" value="Di19_Zn-bd"/>
</dbReference>
<keyword evidence="11" id="KW-1185">Reference proteome</keyword>
<dbReference type="SUPFAM" id="SSF57850">
    <property type="entry name" value="RING/U-box"/>
    <property type="match status" value="1"/>
</dbReference>
<sequence>MSLHWNVNCDGCGTTRLIHYRYKCLRCPDYDLCSACHEGGVATGAHERGHPFQCLLDRAARELHFAGESIPDLCADSFTCPLCGQLGLSAGELIRHCQARHRAARTSVICPLCVAVPSSHPGRVSNLAGHLGLLHPASILRAPEAPPLAVGSPASGLFQWSTGGGGGTFSFGGAGRGAGRGVAAGAGAGAGAVHQQMPSRGLFSPATFATHRSLPSVQMPQVRFVLPTGTPPLAAPEDLSDNDIVEM</sequence>
<dbReference type="PANTHER" id="PTHR12268:SF13">
    <property type="entry name" value="E3 UBIQUITIN-PROTEIN LIGASE KCMF1"/>
    <property type="match status" value="1"/>
</dbReference>
<dbReference type="GO" id="GO:0008270">
    <property type="term" value="F:zinc ion binding"/>
    <property type="evidence" value="ECO:0007669"/>
    <property type="project" value="UniProtKB-KW"/>
</dbReference>
<accession>A0A6P4ESW3</accession>
<dbReference type="InterPro" id="IPR043145">
    <property type="entry name" value="Znf_ZZ_sf"/>
</dbReference>
<evidence type="ECO:0000256" key="3">
    <source>
        <dbReference type="ARBA" id="ARBA00012483"/>
    </source>
</evidence>
<organism evidence="12">
    <name type="scientific">Drosophila rhopaloa</name>
    <name type="common">Fruit fly</name>
    <dbReference type="NCBI Taxonomy" id="1041015"/>
    <lineage>
        <taxon>Eukaryota</taxon>
        <taxon>Metazoa</taxon>
        <taxon>Ecdysozoa</taxon>
        <taxon>Arthropoda</taxon>
        <taxon>Hexapoda</taxon>
        <taxon>Insecta</taxon>
        <taxon>Pterygota</taxon>
        <taxon>Neoptera</taxon>
        <taxon>Endopterygota</taxon>
        <taxon>Diptera</taxon>
        <taxon>Brachycera</taxon>
        <taxon>Muscomorpha</taxon>
        <taxon>Ephydroidea</taxon>
        <taxon>Drosophilidae</taxon>
        <taxon>Drosophila</taxon>
        <taxon>Sophophora</taxon>
    </lineage>
</organism>
<dbReference type="Pfam" id="PF05605">
    <property type="entry name" value="zf-Di19"/>
    <property type="match status" value="1"/>
</dbReference>
<dbReference type="RefSeq" id="XP_016981212.1">
    <property type="nucleotide sequence ID" value="XM_017125723.1"/>
</dbReference>
<evidence type="ECO:0000313" key="11">
    <source>
        <dbReference type="Proteomes" id="UP001652680"/>
    </source>
</evidence>
<dbReference type="GeneID" id="108046149"/>
<evidence type="ECO:0000259" key="9">
    <source>
        <dbReference type="PROSITE" id="PS50135"/>
    </source>
</evidence>
<evidence type="ECO:0000256" key="1">
    <source>
        <dbReference type="ARBA" id="ARBA00000900"/>
    </source>
</evidence>
<reference evidence="11" key="1">
    <citation type="journal article" date="2021" name="Elife">
        <title>Highly contiguous assemblies of 101 drosophilid genomes.</title>
        <authorList>
            <person name="Kim B.Y."/>
            <person name="Wang J.R."/>
            <person name="Miller D.E."/>
            <person name="Barmina O."/>
            <person name="Delaney E."/>
            <person name="Thompson A."/>
            <person name="Comeault A.A."/>
            <person name="Peede D."/>
            <person name="D'Agostino E.R."/>
            <person name="Pelaez J."/>
            <person name="Aguilar J.M."/>
            <person name="Haji D."/>
            <person name="Matsunaga T."/>
            <person name="Armstrong E.E."/>
            <person name="Zych M."/>
            <person name="Ogawa Y."/>
            <person name="Stamenkovic-Radak M."/>
            <person name="Jelic M."/>
            <person name="Veselinovic M.S."/>
            <person name="Tanaskovic M."/>
            <person name="Eric P."/>
            <person name="Gao J.J."/>
            <person name="Katoh T.K."/>
            <person name="Toda M.J."/>
            <person name="Watabe H."/>
            <person name="Watada M."/>
            <person name="Davis J.S."/>
            <person name="Moyle L.C."/>
            <person name="Manoli G."/>
            <person name="Bertolini E."/>
            <person name="Kostal V."/>
            <person name="Hawley R.S."/>
            <person name="Takahashi A."/>
            <person name="Jones C.D."/>
            <person name="Price D.K."/>
            <person name="Whiteman N."/>
            <person name="Kopp A."/>
            <person name="Matute D.R."/>
            <person name="Petrov D.A."/>
        </authorList>
    </citation>
    <scope>NUCLEOTIDE SEQUENCE [LARGE SCALE GENOMIC DNA]</scope>
</reference>